<feature type="domain" description="Nitroreductase" evidence="3">
    <location>
        <begin position="7"/>
        <end position="186"/>
    </location>
</feature>
<dbReference type="Pfam" id="PF00881">
    <property type="entry name" value="Nitroreductase"/>
    <property type="match status" value="1"/>
</dbReference>
<keyword evidence="2" id="KW-0560">Oxidoreductase</keyword>
<gene>
    <name evidence="4" type="ORF">I4641_02540</name>
</gene>
<sequence>MILKEIIRERRSAKSFILDKAIAQDKLSEIFESATLAPSGFNLQPWRFITVQSLSNKEKLYSCAFKQEQIRQASAVLICCGDRHVFSPEYIESVLELGKSSGSMNEKHADFLRGAIPTFAKFHPSYDSIEAWTNRQVMIAVTQMMLTAKSIGIDSCSMEGFVSKAIKENFDIPEHWDICCLLALGYSANERKFGGRFGVKELFYQESYPQ</sequence>
<dbReference type="AlphaFoldDB" id="A0A964BM11"/>
<dbReference type="PANTHER" id="PTHR43673:SF10">
    <property type="entry name" value="NADH DEHYDROGENASE_NAD(P)H NITROREDUCTASE XCC3605-RELATED"/>
    <property type="match status" value="1"/>
</dbReference>
<accession>A0A964BM11</accession>
<dbReference type="PANTHER" id="PTHR43673">
    <property type="entry name" value="NAD(P)H NITROREDUCTASE YDGI-RELATED"/>
    <property type="match status" value="1"/>
</dbReference>
<dbReference type="GO" id="GO:0016491">
    <property type="term" value="F:oxidoreductase activity"/>
    <property type="evidence" value="ECO:0007669"/>
    <property type="project" value="UniProtKB-KW"/>
</dbReference>
<dbReference type="EMBL" id="JADWDC010000004">
    <property type="protein sequence ID" value="MCC0175860.1"/>
    <property type="molecule type" value="Genomic_DNA"/>
</dbReference>
<name>A0A964BM11_9CYAN</name>
<keyword evidence="5" id="KW-1185">Reference proteome</keyword>
<dbReference type="InterPro" id="IPR000415">
    <property type="entry name" value="Nitroreductase-like"/>
</dbReference>
<organism evidence="4 5">
    <name type="scientific">Waterburya agarophytonicola KI4</name>
    <dbReference type="NCBI Taxonomy" id="2874699"/>
    <lineage>
        <taxon>Bacteria</taxon>
        <taxon>Bacillati</taxon>
        <taxon>Cyanobacteriota</taxon>
        <taxon>Cyanophyceae</taxon>
        <taxon>Pleurocapsales</taxon>
        <taxon>Hyellaceae</taxon>
        <taxon>Waterburya</taxon>
        <taxon>Waterburya agarophytonicola</taxon>
    </lineage>
</organism>
<dbReference type="SUPFAM" id="SSF55469">
    <property type="entry name" value="FMN-dependent nitroreductase-like"/>
    <property type="match status" value="1"/>
</dbReference>
<evidence type="ECO:0000256" key="2">
    <source>
        <dbReference type="ARBA" id="ARBA00023002"/>
    </source>
</evidence>
<protein>
    <submittedName>
        <fullName evidence="4">Nitroreductase family protein</fullName>
    </submittedName>
</protein>
<reference evidence="4" key="1">
    <citation type="journal article" date="2021" name="Antonie Van Leeuwenhoek">
        <title>Draft genome and description of Waterburya agarophytonicola gen. nov. sp. nov. (Pleurocapsales, Cyanobacteria): a seaweed symbiont.</title>
        <authorList>
            <person name="Bonthond G."/>
            <person name="Shalygin S."/>
            <person name="Bayer T."/>
            <person name="Weinberger F."/>
        </authorList>
    </citation>
    <scope>NUCLEOTIDE SEQUENCE</scope>
    <source>
        <strain evidence="4">KI4</strain>
    </source>
</reference>
<evidence type="ECO:0000259" key="3">
    <source>
        <dbReference type="Pfam" id="PF00881"/>
    </source>
</evidence>
<evidence type="ECO:0000313" key="4">
    <source>
        <dbReference type="EMBL" id="MCC0175860.1"/>
    </source>
</evidence>
<dbReference type="Gene3D" id="3.40.109.10">
    <property type="entry name" value="NADH Oxidase"/>
    <property type="match status" value="1"/>
</dbReference>
<dbReference type="InterPro" id="IPR029479">
    <property type="entry name" value="Nitroreductase"/>
</dbReference>
<proteinExistence type="inferred from homology"/>
<dbReference type="Proteomes" id="UP000729733">
    <property type="component" value="Unassembled WGS sequence"/>
</dbReference>
<evidence type="ECO:0000256" key="1">
    <source>
        <dbReference type="ARBA" id="ARBA00007118"/>
    </source>
</evidence>
<comment type="similarity">
    <text evidence="1">Belongs to the nitroreductase family.</text>
</comment>
<comment type="caution">
    <text evidence="4">The sequence shown here is derived from an EMBL/GenBank/DDBJ whole genome shotgun (WGS) entry which is preliminary data.</text>
</comment>
<evidence type="ECO:0000313" key="5">
    <source>
        <dbReference type="Proteomes" id="UP000729733"/>
    </source>
</evidence>
<dbReference type="RefSeq" id="WP_229638859.1">
    <property type="nucleotide sequence ID" value="NZ_JADWDC010000004.1"/>
</dbReference>